<feature type="domain" description="DUF3456" evidence="2">
    <location>
        <begin position="37"/>
        <end position="72"/>
    </location>
</feature>
<evidence type="ECO:0000259" key="2">
    <source>
        <dbReference type="Pfam" id="PF11938"/>
    </source>
</evidence>
<accession>A0AAD5U0S6</accession>
<keyword evidence="4" id="KW-1185">Reference proteome</keyword>
<dbReference type="Proteomes" id="UP001211065">
    <property type="component" value="Unassembled WGS sequence"/>
</dbReference>
<comment type="caution">
    <text evidence="3">The sequence shown here is derived from an EMBL/GenBank/DDBJ whole genome shotgun (WGS) entry which is preliminary data.</text>
</comment>
<dbReference type="AlphaFoldDB" id="A0AAD5U0S6"/>
<evidence type="ECO:0000313" key="4">
    <source>
        <dbReference type="Proteomes" id="UP001211065"/>
    </source>
</evidence>
<reference evidence="3" key="1">
    <citation type="submission" date="2020-05" db="EMBL/GenBank/DDBJ databases">
        <title>Phylogenomic resolution of chytrid fungi.</title>
        <authorList>
            <person name="Stajich J.E."/>
            <person name="Amses K."/>
            <person name="Simmons R."/>
            <person name="Seto K."/>
            <person name="Myers J."/>
            <person name="Bonds A."/>
            <person name="Quandt C.A."/>
            <person name="Barry K."/>
            <person name="Liu P."/>
            <person name="Grigoriev I."/>
            <person name="Longcore J.E."/>
            <person name="James T.Y."/>
        </authorList>
    </citation>
    <scope>NUCLEOTIDE SEQUENCE</scope>
    <source>
        <strain evidence="3">JEL0476</strain>
    </source>
</reference>
<proteinExistence type="predicted"/>
<feature type="region of interest" description="Disordered" evidence="1">
    <location>
        <begin position="86"/>
        <end position="107"/>
    </location>
</feature>
<dbReference type="InterPro" id="IPR021852">
    <property type="entry name" value="DUF3456"/>
</dbReference>
<evidence type="ECO:0000313" key="3">
    <source>
        <dbReference type="EMBL" id="KAJ3211869.1"/>
    </source>
</evidence>
<sequence>MDIPNGEYESSKKIHYSKSEIKLLNALENICNGNPSKNDCQELVEDFEDTLIYKWFMKDETEQLFDTLCSKEVLGLECSNEEEVEEIKGTAPEESPDPAIPFYRNEL</sequence>
<dbReference type="Pfam" id="PF11938">
    <property type="entry name" value="DUF3456"/>
    <property type="match status" value="1"/>
</dbReference>
<name>A0AAD5U0S6_9FUNG</name>
<gene>
    <name evidence="3" type="ORF">HK099_007891</name>
</gene>
<evidence type="ECO:0000256" key="1">
    <source>
        <dbReference type="SAM" id="MobiDB-lite"/>
    </source>
</evidence>
<dbReference type="EMBL" id="JADGJW010000809">
    <property type="protein sequence ID" value="KAJ3211869.1"/>
    <property type="molecule type" value="Genomic_DNA"/>
</dbReference>
<protein>
    <recommendedName>
        <fullName evidence="2">DUF3456 domain-containing protein</fullName>
    </recommendedName>
</protein>
<organism evidence="3 4">
    <name type="scientific">Clydaea vesicula</name>
    <dbReference type="NCBI Taxonomy" id="447962"/>
    <lineage>
        <taxon>Eukaryota</taxon>
        <taxon>Fungi</taxon>
        <taxon>Fungi incertae sedis</taxon>
        <taxon>Chytridiomycota</taxon>
        <taxon>Chytridiomycota incertae sedis</taxon>
        <taxon>Chytridiomycetes</taxon>
        <taxon>Lobulomycetales</taxon>
        <taxon>Lobulomycetaceae</taxon>
        <taxon>Clydaea</taxon>
    </lineage>
</organism>